<protein>
    <submittedName>
        <fullName evidence="2">Uncharacterized protein</fullName>
    </submittedName>
</protein>
<proteinExistence type="predicted"/>
<organism evidence="2 3">
    <name type="scientific">Nelumbo nucifera</name>
    <name type="common">Sacred lotus</name>
    <dbReference type="NCBI Taxonomy" id="4432"/>
    <lineage>
        <taxon>Eukaryota</taxon>
        <taxon>Viridiplantae</taxon>
        <taxon>Streptophyta</taxon>
        <taxon>Embryophyta</taxon>
        <taxon>Tracheophyta</taxon>
        <taxon>Spermatophyta</taxon>
        <taxon>Magnoliopsida</taxon>
        <taxon>Proteales</taxon>
        <taxon>Nelumbonaceae</taxon>
        <taxon>Nelumbo</taxon>
    </lineage>
</organism>
<feature type="compositionally biased region" description="Low complexity" evidence="1">
    <location>
        <begin position="7"/>
        <end position="20"/>
    </location>
</feature>
<accession>A0A822YN80</accession>
<name>A0A822YN80_NELNU</name>
<dbReference type="AlphaFoldDB" id="A0A822YN80"/>
<gene>
    <name evidence="2" type="ORF">HUJ06_011326</name>
</gene>
<evidence type="ECO:0000256" key="1">
    <source>
        <dbReference type="SAM" id="MobiDB-lite"/>
    </source>
</evidence>
<comment type="caution">
    <text evidence="2">The sequence shown here is derived from an EMBL/GenBank/DDBJ whole genome shotgun (WGS) entry which is preliminary data.</text>
</comment>
<keyword evidence="3" id="KW-1185">Reference proteome</keyword>
<reference evidence="2 3" key="1">
    <citation type="journal article" date="2020" name="Mol. Biol. Evol.">
        <title>Distinct Expression and Methylation Patterns for Genes with Different Fates following a Single Whole-Genome Duplication in Flowering Plants.</title>
        <authorList>
            <person name="Shi T."/>
            <person name="Rahmani R.S."/>
            <person name="Gugger P.F."/>
            <person name="Wang M."/>
            <person name="Li H."/>
            <person name="Zhang Y."/>
            <person name="Li Z."/>
            <person name="Wang Q."/>
            <person name="Van de Peer Y."/>
            <person name="Marchal K."/>
            <person name="Chen J."/>
        </authorList>
    </citation>
    <scope>NUCLEOTIDE SEQUENCE [LARGE SCALE GENOMIC DNA]</scope>
    <source>
        <tissue evidence="2">Leaf</tissue>
    </source>
</reference>
<feature type="compositionally biased region" description="Low complexity" evidence="1">
    <location>
        <begin position="30"/>
        <end position="41"/>
    </location>
</feature>
<sequence length="95" mass="10251">MRRLEASSRSSWRTSSATRSPTLNTLDGRLSPLWMSSMPSSDRVGPSTASVVDQGTSPLCKNSSASLCQSFAPPVLVNLQFQGSFYVDSTNMLAF</sequence>
<dbReference type="EMBL" id="DUZY01000003">
    <property type="protein sequence ID" value="DAD32475.1"/>
    <property type="molecule type" value="Genomic_DNA"/>
</dbReference>
<evidence type="ECO:0000313" key="3">
    <source>
        <dbReference type="Proteomes" id="UP000607653"/>
    </source>
</evidence>
<evidence type="ECO:0000313" key="2">
    <source>
        <dbReference type="EMBL" id="DAD32475.1"/>
    </source>
</evidence>
<dbReference type="Proteomes" id="UP000607653">
    <property type="component" value="Unassembled WGS sequence"/>
</dbReference>
<feature type="region of interest" description="Disordered" evidence="1">
    <location>
        <begin position="1"/>
        <end position="52"/>
    </location>
</feature>